<keyword evidence="7" id="KW-0539">Nucleus</keyword>
<comment type="subcellular location">
    <subcellularLocation>
        <location evidence="1">Nucleus</location>
    </subcellularLocation>
</comment>
<dbReference type="Pfam" id="PF00010">
    <property type="entry name" value="HLH"/>
    <property type="match status" value="1"/>
</dbReference>
<keyword evidence="3 9" id="KW-0694">RNA-binding</keyword>
<evidence type="ECO:0000313" key="14">
    <source>
        <dbReference type="Proteomes" id="UP001461498"/>
    </source>
</evidence>
<reference evidence="13 14" key="1">
    <citation type="submission" date="2022-12" db="EMBL/GenBank/DDBJ databases">
        <title>Chromosome-level genome assembly of true bugs.</title>
        <authorList>
            <person name="Ma L."/>
            <person name="Li H."/>
        </authorList>
    </citation>
    <scope>NUCLEOTIDE SEQUENCE [LARGE SCALE GENOMIC DNA]</scope>
    <source>
        <strain evidence="13">Lab_2022b</strain>
    </source>
</reference>
<evidence type="ECO:0000256" key="10">
    <source>
        <dbReference type="SAM" id="MobiDB-lite"/>
    </source>
</evidence>
<dbReference type="SMART" id="SM00360">
    <property type="entry name" value="RRM"/>
    <property type="match status" value="1"/>
</dbReference>
<dbReference type="FunFam" id="3.30.70.330:FF:000132">
    <property type="entry name" value="Small nuclear ribonucleoprotein U11/U12 subunit 35"/>
    <property type="match status" value="1"/>
</dbReference>
<feature type="region of interest" description="Disordered" evidence="10">
    <location>
        <begin position="1"/>
        <end position="28"/>
    </location>
</feature>
<dbReference type="GO" id="GO:0003729">
    <property type="term" value="F:mRNA binding"/>
    <property type="evidence" value="ECO:0007669"/>
    <property type="project" value="TreeGrafter"/>
</dbReference>
<feature type="domain" description="BHLH" evidence="12">
    <location>
        <begin position="18"/>
        <end position="70"/>
    </location>
</feature>
<dbReference type="SUPFAM" id="SSF47459">
    <property type="entry name" value="HLH, helix-loop-helix DNA-binding domain"/>
    <property type="match status" value="1"/>
</dbReference>
<sequence length="307" mass="35304">MPRRRNSDEELDDEEDRPQRNAANARERARMRVLSRAFCRLKTTLPWVPPDTKLSKLDTLRLATSYIAHLRRVLQGPAAESPSTNPLNLREDCEKVINEHVAIIRRLWCPRAIVYDPLKAGSIDGTDSQPHDRAVVRAQNADYKPNRKVKGDPDCTVFIARLNPKTSEKHLKEIFSRFGDIRRCRVVEDIITGRSRGYAFIEFTSAYDAMKAYRRANKMIIHDSEIFVDMECERLLPGWIPRRLGGGFSGKKESGQLRFGGRERPFRKPIKLLSKKELIISLAERLNKPKEEILKETSLLASKLSKK</sequence>
<evidence type="ECO:0000256" key="5">
    <source>
        <dbReference type="ARBA" id="ARBA00023125"/>
    </source>
</evidence>
<evidence type="ECO:0000256" key="3">
    <source>
        <dbReference type="ARBA" id="ARBA00022884"/>
    </source>
</evidence>
<dbReference type="AlphaFoldDB" id="A0AAW1CU51"/>
<dbReference type="InterPro" id="IPR000504">
    <property type="entry name" value="RRM_dom"/>
</dbReference>
<dbReference type="Pfam" id="PF00076">
    <property type="entry name" value="RRM_1"/>
    <property type="match status" value="1"/>
</dbReference>
<evidence type="ECO:0000259" key="12">
    <source>
        <dbReference type="PROSITE" id="PS50888"/>
    </source>
</evidence>
<keyword evidence="14" id="KW-1185">Reference proteome</keyword>
<evidence type="ECO:0000256" key="2">
    <source>
        <dbReference type="ARBA" id="ARBA00021080"/>
    </source>
</evidence>
<dbReference type="PANTHER" id="PTHR13952:SF6">
    <property type="entry name" value="U11_U12 SMALL NUCLEAR RIBONUCLEOPROTEIN 35 KDA PROTEIN"/>
    <property type="match status" value="1"/>
</dbReference>
<dbReference type="GO" id="GO:0017069">
    <property type="term" value="F:snRNA binding"/>
    <property type="evidence" value="ECO:0007669"/>
    <property type="project" value="TreeGrafter"/>
</dbReference>
<dbReference type="InterPro" id="IPR051183">
    <property type="entry name" value="U1_U11-U12_snRNP_70-35kDa"/>
</dbReference>
<dbReference type="PANTHER" id="PTHR13952">
    <property type="entry name" value="U1 SMALL NUCLEAR RIBONUCLEOPROTEIN 70 KD"/>
    <property type="match status" value="1"/>
</dbReference>
<keyword evidence="5" id="KW-0238">DNA-binding</keyword>
<evidence type="ECO:0000259" key="11">
    <source>
        <dbReference type="PROSITE" id="PS50102"/>
    </source>
</evidence>
<dbReference type="GO" id="GO:0000398">
    <property type="term" value="P:mRNA splicing, via spliceosome"/>
    <property type="evidence" value="ECO:0007669"/>
    <property type="project" value="TreeGrafter"/>
</dbReference>
<dbReference type="EMBL" id="JAPXFL010000008">
    <property type="protein sequence ID" value="KAK9502386.1"/>
    <property type="molecule type" value="Genomic_DNA"/>
</dbReference>
<name>A0AAW1CU51_9HEMI</name>
<accession>A0AAW1CU51</accession>
<dbReference type="InterPro" id="IPR036638">
    <property type="entry name" value="HLH_DNA-bd_sf"/>
</dbReference>
<keyword evidence="4" id="KW-0805">Transcription regulation</keyword>
<dbReference type="InterPro" id="IPR011598">
    <property type="entry name" value="bHLH_dom"/>
</dbReference>
<dbReference type="SMART" id="SM00353">
    <property type="entry name" value="HLH"/>
    <property type="match status" value="1"/>
</dbReference>
<evidence type="ECO:0000256" key="8">
    <source>
        <dbReference type="ARBA" id="ARBA00031739"/>
    </source>
</evidence>
<evidence type="ECO:0000256" key="7">
    <source>
        <dbReference type="ARBA" id="ARBA00023242"/>
    </source>
</evidence>
<keyword evidence="6" id="KW-0804">Transcription</keyword>
<dbReference type="GO" id="GO:0046983">
    <property type="term" value="F:protein dimerization activity"/>
    <property type="evidence" value="ECO:0007669"/>
    <property type="project" value="InterPro"/>
</dbReference>
<dbReference type="GO" id="GO:0003677">
    <property type="term" value="F:DNA binding"/>
    <property type="evidence" value="ECO:0007669"/>
    <property type="project" value="UniProtKB-KW"/>
</dbReference>
<dbReference type="Gene3D" id="4.10.280.10">
    <property type="entry name" value="Helix-loop-helix DNA-binding domain"/>
    <property type="match status" value="1"/>
</dbReference>
<evidence type="ECO:0000256" key="4">
    <source>
        <dbReference type="ARBA" id="ARBA00023015"/>
    </source>
</evidence>
<organism evidence="13 14">
    <name type="scientific">Rhynocoris fuscipes</name>
    <dbReference type="NCBI Taxonomy" id="488301"/>
    <lineage>
        <taxon>Eukaryota</taxon>
        <taxon>Metazoa</taxon>
        <taxon>Ecdysozoa</taxon>
        <taxon>Arthropoda</taxon>
        <taxon>Hexapoda</taxon>
        <taxon>Insecta</taxon>
        <taxon>Pterygota</taxon>
        <taxon>Neoptera</taxon>
        <taxon>Paraneoptera</taxon>
        <taxon>Hemiptera</taxon>
        <taxon>Heteroptera</taxon>
        <taxon>Panheteroptera</taxon>
        <taxon>Cimicomorpha</taxon>
        <taxon>Reduviidae</taxon>
        <taxon>Harpactorinae</taxon>
        <taxon>Harpactorini</taxon>
        <taxon>Rhynocoris</taxon>
    </lineage>
</organism>
<comment type="caution">
    <text evidence="13">The sequence shown here is derived from an EMBL/GenBank/DDBJ whole genome shotgun (WGS) entry which is preliminary data.</text>
</comment>
<evidence type="ECO:0000256" key="1">
    <source>
        <dbReference type="ARBA" id="ARBA00004123"/>
    </source>
</evidence>
<dbReference type="CDD" id="cd11423">
    <property type="entry name" value="bHLH_TS_musculin_like"/>
    <property type="match status" value="1"/>
</dbReference>
<evidence type="ECO:0000256" key="9">
    <source>
        <dbReference type="PROSITE-ProRule" id="PRU00176"/>
    </source>
</evidence>
<dbReference type="PROSITE" id="PS50102">
    <property type="entry name" value="RRM"/>
    <property type="match status" value="1"/>
</dbReference>
<feature type="domain" description="RRM" evidence="11">
    <location>
        <begin position="155"/>
        <end position="233"/>
    </location>
</feature>
<evidence type="ECO:0000313" key="13">
    <source>
        <dbReference type="EMBL" id="KAK9502386.1"/>
    </source>
</evidence>
<evidence type="ECO:0000256" key="6">
    <source>
        <dbReference type="ARBA" id="ARBA00023163"/>
    </source>
</evidence>
<dbReference type="GO" id="GO:0071011">
    <property type="term" value="C:precatalytic spliceosome"/>
    <property type="evidence" value="ECO:0007669"/>
    <property type="project" value="TreeGrafter"/>
</dbReference>
<gene>
    <name evidence="13" type="ORF">O3M35_011171</name>
</gene>
<dbReference type="InterPro" id="IPR035979">
    <property type="entry name" value="RBD_domain_sf"/>
</dbReference>
<dbReference type="SUPFAM" id="SSF54928">
    <property type="entry name" value="RNA-binding domain, RBD"/>
    <property type="match status" value="1"/>
</dbReference>
<dbReference type="PROSITE" id="PS50888">
    <property type="entry name" value="BHLH"/>
    <property type="match status" value="1"/>
</dbReference>
<dbReference type="Gene3D" id="3.30.70.330">
    <property type="match status" value="1"/>
</dbReference>
<protein>
    <recommendedName>
        <fullName evidence="2">U11/U12 small nuclear ribonucleoprotein 35 kDa protein</fullName>
    </recommendedName>
    <alternativeName>
        <fullName evidence="8">U1 snRNP-binding protein homolog</fullName>
    </alternativeName>
</protein>
<proteinExistence type="predicted"/>
<dbReference type="Proteomes" id="UP001461498">
    <property type="component" value="Unassembled WGS sequence"/>
</dbReference>
<dbReference type="InterPro" id="IPR012677">
    <property type="entry name" value="Nucleotide-bd_a/b_plait_sf"/>
</dbReference>
<dbReference type="FunFam" id="4.10.280.10:FF:000010">
    <property type="entry name" value="Scleraxis bHLH transcription factor"/>
    <property type="match status" value="1"/>
</dbReference>